<evidence type="ECO:0000259" key="1">
    <source>
        <dbReference type="Pfam" id="PF01796"/>
    </source>
</evidence>
<protein>
    <recommendedName>
        <fullName evidence="1">ChsH2 C-terminal OB-fold domain-containing protein</fullName>
    </recommendedName>
</protein>
<gene>
    <name evidence="2" type="ORF">S03H2_48984</name>
</gene>
<dbReference type="EMBL" id="BARU01030925">
    <property type="protein sequence ID" value="GAH68820.1"/>
    <property type="molecule type" value="Genomic_DNA"/>
</dbReference>
<dbReference type="Pfam" id="PF01796">
    <property type="entry name" value="OB_ChsH2_C"/>
    <property type="match status" value="1"/>
</dbReference>
<comment type="caution">
    <text evidence="2">The sequence shown here is derived from an EMBL/GenBank/DDBJ whole genome shotgun (WGS) entry which is preliminary data.</text>
</comment>
<feature type="domain" description="ChsH2 C-terminal OB-fold" evidence="1">
    <location>
        <begin position="1"/>
        <end position="36"/>
    </location>
</feature>
<dbReference type="SUPFAM" id="SSF50249">
    <property type="entry name" value="Nucleic acid-binding proteins"/>
    <property type="match status" value="1"/>
</dbReference>
<organism evidence="2">
    <name type="scientific">marine sediment metagenome</name>
    <dbReference type="NCBI Taxonomy" id="412755"/>
    <lineage>
        <taxon>unclassified sequences</taxon>
        <taxon>metagenomes</taxon>
        <taxon>ecological metagenomes</taxon>
    </lineage>
</organism>
<evidence type="ECO:0000313" key="2">
    <source>
        <dbReference type="EMBL" id="GAH68820.1"/>
    </source>
</evidence>
<dbReference type="InterPro" id="IPR012340">
    <property type="entry name" value="NA-bd_OB-fold"/>
</dbReference>
<accession>X1IHT6</accession>
<feature type="non-terminal residue" evidence="2">
    <location>
        <position position="1"/>
    </location>
</feature>
<dbReference type="AlphaFoldDB" id="X1IHT6"/>
<reference evidence="2" key="1">
    <citation type="journal article" date="2014" name="Front. Microbiol.">
        <title>High frequency of phylogenetically diverse reductive dehalogenase-homologous genes in deep subseafloor sedimentary metagenomes.</title>
        <authorList>
            <person name="Kawai M."/>
            <person name="Futagami T."/>
            <person name="Toyoda A."/>
            <person name="Takaki Y."/>
            <person name="Nishi S."/>
            <person name="Hori S."/>
            <person name="Arai W."/>
            <person name="Tsubouchi T."/>
            <person name="Morono Y."/>
            <person name="Uchiyama I."/>
            <person name="Ito T."/>
            <person name="Fujiyama A."/>
            <person name="Inagaki F."/>
            <person name="Takami H."/>
        </authorList>
    </citation>
    <scope>NUCLEOTIDE SEQUENCE</scope>
    <source>
        <strain evidence="2">Expedition CK06-06</strain>
    </source>
</reference>
<dbReference type="InterPro" id="IPR002878">
    <property type="entry name" value="ChsH2_C"/>
</dbReference>
<sequence length="58" mass="6447">YVTAIIALEEGPHLLSNIVGCNPEEIECDMPVEVIWEDISEEFTIPKFKIVAEPKGCS</sequence>
<name>X1IHT6_9ZZZZ</name>
<proteinExistence type="predicted"/>